<protein>
    <submittedName>
        <fullName evidence="3">2-Cys peroxiredoxin BAS1</fullName>
    </submittedName>
</protein>
<evidence type="ECO:0000256" key="2">
    <source>
        <dbReference type="ARBA" id="ARBA00023002"/>
    </source>
</evidence>
<dbReference type="PANTHER" id="PTHR10681:SF128">
    <property type="entry name" value="THIOREDOXIN-DEPENDENT PEROXIDE REDUCTASE, MITOCHONDRIAL"/>
    <property type="match status" value="1"/>
</dbReference>
<dbReference type="OrthoDB" id="185659at2759"/>
<dbReference type="Proteomes" id="UP000623129">
    <property type="component" value="Unassembled WGS sequence"/>
</dbReference>
<comment type="similarity">
    <text evidence="1">Belongs to the peroxiredoxin family. AhpC/Prx1 subfamily.</text>
</comment>
<keyword evidence="2" id="KW-0560">Oxidoreductase</keyword>
<dbReference type="EMBL" id="SWLB01000006">
    <property type="protein sequence ID" value="KAF3337604.1"/>
    <property type="molecule type" value="Genomic_DNA"/>
</dbReference>
<dbReference type="GO" id="GO:0042744">
    <property type="term" value="P:hydrogen peroxide catabolic process"/>
    <property type="evidence" value="ECO:0007669"/>
    <property type="project" value="TreeGrafter"/>
</dbReference>
<evidence type="ECO:0000256" key="1">
    <source>
        <dbReference type="ARBA" id="ARBA00009796"/>
    </source>
</evidence>
<reference evidence="3" key="1">
    <citation type="submission" date="2020-01" db="EMBL/GenBank/DDBJ databases">
        <title>Genome sequence of Kobresia littledalei, the first chromosome-level genome in the family Cyperaceae.</title>
        <authorList>
            <person name="Qu G."/>
        </authorList>
    </citation>
    <scope>NUCLEOTIDE SEQUENCE</scope>
    <source>
        <strain evidence="3">C.B.Clarke</strain>
        <tissue evidence="3">Leaf</tissue>
    </source>
</reference>
<dbReference type="PANTHER" id="PTHR10681">
    <property type="entry name" value="THIOREDOXIN PEROXIDASE"/>
    <property type="match status" value="1"/>
</dbReference>
<dbReference type="GO" id="GO:0008379">
    <property type="term" value="F:thioredoxin peroxidase activity"/>
    <property type="evidence" value="ECO:0007669"/>
    <property type="project" value="TreeGrafter"/>
</dbReference>
<dbReference type="GO" id="GO:0006979">
    <property type="term" value="P:response to oxidative stress"/>
    <property type="evidence" value="ECO:0007669"/>
    <property type="project" value="TreeGrafter"/>
</dbReference>
<proteinExistence type="inferred from homology"/>
<dbReference type="InterPro" id="IPR036249">
    <property type="entry name" value="Thioredoxin-like_sf"/>
</dbReference>
<evidence type="ECO:0000313" key="3">
    <source>
        <dbReference type="EMBL" id="KAF3337604.1"/>
    </source>
</evidence>
<comment type="caution">
    <text evidence="3">The sequence shown here is derived from an EMBL/GenBank/DDBJ whole genome shotgun (WGS) entry which is preliminary data.</text>
</comment>
<evidence type="ECO:0000313" key="4">
    <source>
        <dbReference type="Proteomes" id="UP000623129"/>
    </source>
</evidence>
<organism evidence="3 4">
    <name type="scientific">Carex littledalei</name>
    <dbReference type="NCBI Taxonomy" id="544730"/>
    <lineage>
        <taxon>Eukaryota</taxon>
        <taxon>Viridiplantae</taxon>
        <taxon>Streptophyta</taxon>
        <taxon>Embryophyta</taxon>
        <taxon>Tracheophyta</taxon>
        <taxon>Spermatophyta</taxon>
        <taxon>Magnoliopsida</taxon>
        <taxon>Liliopsida</taxon>
        <taxon>Poales</taxon>
        <taxon>Cyperaceae</taxon>
        <taxon>Cyperoideae</taxon>
        <taxon>Cariceae</taxon>
        <taxon>Carex</taxon>
        <taxon>Carex subgen. Euthyceras</taxon>
    </lineage>
</organism>
<keyword evidence="4" id="KW-1185">Reference proteome</keyword>
<dbReference type="InterPro" id="IPR050217">
    <property type="entry name" value="Peroxiredoxin"/>
</dbReference>
<dbReference type="GO" id="GO:0033554">
    <property type="term" value="P:cellular response to stress"/>
    <property type="evidence" value="ECO:0007669"/>
    <property type="project" value="TreeGrafter"/>
</dbReference>
<dbReference type="Gene3D" id="3.40.30.10">
    <property type="entry name" value="Glutaredoxin"/>
    <property type="match status" value="1"/>
</dbReference>
<gene>
    <name evidence="3" type="ORF">FCM35_KLT18191</name>
</gene>
<accession>A0A833VYJ4</accession>
<dbReference type="AlphaFoldDB" id="A0A833VYJ4"/>
<name>A0A833VYJ4_9POAL</name>
<dbReference type="SUPFAM" id="SSF52833">
    <property type="entry name" value="Thioredoxin-like"/>
    <property type="match status" value="1"/>
</dbReference>
<sequence>MEESQNLKITALSDSYLDFEKLNTEVLGMSVDSVGIALRGFFIIDKEGVIQHSTIHNLAIGCSVDNTMRTLQNPTDFGQRNPRTI</sequence>
<dbReference type="GO" id="GO:0045454">
    <property type="term" value="P:cell redox homeostasis"/>
    <property type="evidence" value="ECO:0007669"/>
    <property type="project" value="TreeGrafter"/>
</dbReference>